<dbReference type="eggNOG" id="COG3279">
    <property type="taxonomic scope" value="Bacteria"/>
</dbReference>
<dbReference type="Proteomes" id="UP000005178">
    <property type="component" value="Unassembled WGS sequence"/>
</dbReference>
<sequence length="144" mass="17024">MKVKIKLDKNIKEPYAVIFTDEITEEIKNINEILSKKDNIITGNYNEKIIIIDKAEAEIIRTEEGRTTIYLNDKKCYTNKRLYEVEELLGKDFIRISKSTIVNIKKIDYVEPSFNCTMMIVMKNKVKDYISRRYLKSFKEKLGL</sequence>
<dbReference type="OrthoDB" id="9808614at2"/>
<evidence type="ECO:0000256" key="1">
    <source>
        <dbReference type="ARBA" id="ARBA00022490"/>
    </source>
</evidence>
<dbReference type="GO" id="GO:0000156">
    <property type="term" value="F:phosphorelay response regulator activity"/>
    <property type="evidence" value="ECO:0007669"/>
    <property type="project" value="InterPro"/>
</dbReference>
<dbReference type="EMBL" id="ABIL02000006">
    <property type="protein sequence ID" value="EDS71853.1"/>
    <property type="molecule type" value="Genomic_DNA"/>
</dbReference>
<dbReference type="GeneID" id="98000634"/>
<dbReference type="PROSITE" id="PS50930">
    <property type="entry name" value="HTH_LYTTR"/>
    <property type="match status" value="1"/>
</dbReference>
<gene>
    <name evidence="6" type="ORF">ANASTE_01556</name>
</gene>
<keyword evidence="3 6" id="KW-0238">DNA-binding</keyword>
<organism evidence="6 7">
    <name type="scientific">Anaerofustis stercorihominis DSM 17244</name>
    <dbReference type="NCBI Taxonomy" id="445971"/>
    <lineage>
        <taxon>Bacteria</taxon>
        <taxon>Bacillati</taxon>
        <taxon>Bacillota</taxon>
        <taxon>Clostridia</taxon>
        <taxon>Eubacteriales</taxon>
        <taxon>Eubacteriaceae</taxon>
        <taxon>Anaerofustis</taxon>
    </lineage>
</organism>
<dbReference type="PANTHER" id="PTHR37299">
    <property type="entry name" value="TRANSCRIPTIONAL REGULATOR-RELATED"/>
    <property type="match status" value="1"/>
</dbReference>
<evidence type="ECO:0000256" key="2">
    <source>
        <dbReference type="ARBA" id="ARBA00023015"/>
    </source>
</evidence>
<protein>
    <submittedName>
        <fullName evidence="6">LytTr DNA-binding domain protein</fullName>
    </submittedName>
</protein>
<keyword evidence="4" id="KW-0804">Transcription</keyword>
<evidence type="ECO:0000256" key="4">
    <source>
        <dbReference type="ARBA" id="ARBA00023163"/>
    </source>
</evidence>
<keyword evidence="1" id="KW-0963">Cytoplasm</keyword>
<dbReference type="HOGENOM" id="CLU_106729_4_1_9"/>
<dbReference type="STRING" id="445971.ANASTE_01556"/>
<evidence type="ECO:0000313" key="7">
    <source>
        <dbReference type="Proteomes" id="UP000005178"/>
    </source>
</evidence>
<reference evidence="6" key="2">
    <citation type="submission" date="2013-08" db="EMBL/GenBank/DDBJ databases">
        <title>Draft genome sequence of Anaerofustis stercorihominis (DSM 17244).</title>
        <authorList>
            <person name="Sudarsanam P."/>
            <person name="Ley R."/>
            <person name="Guruge J."/>
            <person name="Turnbaugh P.J."/>
            <person name="Mahowald M."/>
            <person name="Liep D."/>
            <person name="Gordon J."/>
        </authorList>
    </citation>
    <scope>NUCLEOTIDE SEQUENCE</scope>
    <source>
        <strain evidence="6">DSM 17244</strain>
    </source>
</reference>
<dbReference type="SMART" id="SM00850">
    <property type="entry name" value="LytTR"/>
    <property type="match status" value="1"/>
</dbReference>
<dbReference type="InterPro" id="IPR046947">
    <property type="entry name" value="LytR-like"/>
</dbReference>
<dbReference type="InterPro" id="IPR007492">
    <property type="entry name" value="LytTR_DNA-bd_dom"/>
</dbReference>
<name>B1CC56_9FIRM</name>
<proteinExistence type="predicted"/>
<keyword evidence="2" id="KW-0805">Transcription regulation</keyword>
<dbReference type="Pfam" id="PF04397">
    <property type="entry name" value="LytTR"/>
    <property type="match status" value="1"/>
</dbReference>
<reference evidence="6" key="1">
    <citation type="submission" date="2008-01" db="EMBL/GenBank/DDBJ databases">
        <authorList>
            <person name="Fulton L."/>
            <person name="Clifton S."/>
            <person name="Fulton B."/>
            <person name="Xu J."/>
            <person name="Minx P."/>
            <person name="Pepin K.H."/>
            <person name="Johnson M."/>
            <person name="Thiruvilangam P."/>
            <person name="Bhonagiri V."/>
            <person name="Nash W.E."/>
            <person name="Mardis E.R."/>
            <person name="Wilson R.K."/>
        </authorList>
    </citation>
    <scope>NUCLEOTIDE SEQUENCE [LARGE SCALE GENOMIC DNA]</scope>
    <source>
        <strain evidence="6">DSM 17244</strain>
    </source>
</reference>
<feature type="domain" description="HTH LytTR-type" evidence="5">
    <location>
        <begin position="41"/>
        <end position="144"/>
    </location>
</feature>
<dbReference type="AlphaFoldDB" id="B1CC56"/>
<comment type="caution">
    <text evidence="6">The sequence shown here is derived from an EMBL/GenBank/DDBJ whole genome shotgun (WGS) entry which is preliminary data.</text>
</comment>
<evidence type="ECO:0000256" key="3">
    <source>
        <dbReference type="ARBA" id="ARBA00023125"/>
    </source>
</evidence>
<dbReference type="PANTHER" id="PTHR37299:SF2">
    <property type="entry name" value="HTH LYTTR-TYPE DOMAIN-CONTAINING PROTEIN"/>
    <property type="match status" value="1"/>
</dbReference>
<evidence type="ECO:0000313" key="6">
    <source>
        <dbReference type="EMBL" id="EDS71853.1"/>
    </source>
</evidence>
<dbReference type="Gene3D" id="2.40.50.1020">
    <property type="entry name" value="LytTr DNA-binding domain"/>
    <property type="match status" value="1"/>
</dbReference>
<accession>B1CC56</accession>
<dbReference type="GO" id="GO:0003677">
    <property type="term" value="F:DNA binding"/>
    <property type="evidence" value="ECO:0007669"/>
    <property type="project" value="UniProtKB-KW"/>
</dbReference>
<dbReference type="RefSeq" id="WP_007050323.1">
    <property type="nucleotide sequence ID" value="NZ_DS560019.1"/>
</dbReference>
<keyword evidence="7" id="KW-1185">Reference proteome</keyword>
<evidence type="ECO:0000259" key="5">
    <source>
        <dbReference type="PROSITE" id="PS50930"/>
    </source>
</evidence>